<dbReference type="AlphaFoldDB" id="A0A2N1J745"/>
<feature type="region of interest" description="Disordered" evidence="2">
    <location>
        <begin position="1"/>
        <end position="52"/>
    </location>
</feature>
<sequence>MSVSANQPVLRDSANPYGMQVEQNPFNDAPARPMGARAPVQQPYVPAGSANQAPSYGGAPNYANANASSAHLASAGEKQPRYAGVPAATSKRRSIWPWVLTILGIVVVLAIALGVGLGVGLNQDDDKDKNLGDMNVGAAQNKMAPPFPAEVIDAANKASAAGKTDPLTYMATDVYGNPMFGGNLNLAAPGADGKQVGDCGADPWKPTNNINNVRPQHPRLFAPDHLWQCLPAKINNDAYLTVWNYSIFQNATAWSDQQPVSYDVDGGLDLSGILDVSRIVQQRIKSWAYAYRMTRDKKWSKRAFRELRVAAGNVTKQPFGSPATRWNPEHFLDTAEMLTSYAIAFDWMFDAWTDKERAEIIDWMVQYGLAPGLDLYNKNQAWWSEPASGNGNWNCVSNGGLIVGALAIRSEAQGSDADVVNQILPKALDNFKANCMRGVYEDGTWSETPNYWYFGTNAHARALSALETATGSDQGIMDQNKNWYKTGDFHMYVTGNGGMFAYGDNGPNKFATTANQLFLYGQKSDQPRYALFQRDRADAADPLSMFWYDTSSKGAFWNGLALDQWFNNDLGNWVSMRSSWTDMGSVFVAMKASNATGHQTHGDLDAGDFVIDALGTRWAGEYGSDNYLSKDYFTSEANDASRWSYFRKGTQGQNTIVLDQQNQVPNCKPTNKFESTNPKQNEKLDYAPGKDDVAYFTSDMSSCYGAPDGKIKRGIRFLNGRRQVLLQDEIQGGNKQAAWRVQTNATVTLSDDKRTATLEITQVDNTNAGQQSNQTLPAPVRMVVQLLQPPQAAFAVGPAYTDNHPNYYYGADKVPKQDTFPAGVIQKQGDTIPAEIVDNEVNILSIELDGAQDNNVQVLWQPQYPTMDADDKKLPPNVPLDQWSLKSH</sequence>
<keyword evidence="6" id="KW-1185">Reference proteome</keyword>
<keyword evidence="3" id="KW-0472">Membrane</keyword>
<evidence type="ECO:0000256" key="2">
    <source>
        <dbReference type="SAM" id="MobiDB-lite"/>
    </source>
</evidence>
<name>A0A2N1J745_9BASI</name>
<evidence type="ECO:0000256" key="3">
    <source>
        <dbReference type="SAM" id="Phobius"/>
    </source>
</evidence>
<dbReference type="GO" id="GO:0016829">
    <property type="term" value="F:lyase activity"/>
    <property type="evidence" value="ECO:0007669"/>
    <property type="project" value="InterPro"/>
</dbReference>
<evidence type="ECO:0000313" key="5">
    <source>
        <dbReference type="EMBL" id="PKI82377.1"/>
    </source>
</evidence>
<comment type="subcellular location">
    <subcellularLocation>
        <location evidence="1">Cell envelope</location>
    </subcellularLocation>
</comment>
<dbReference type="EMBL" id="KZ454995">
    <property type="protein sequence ID" value="PKI82377.1"/>
    <property type="molecule type" value="Genomic_DNA"/>
</dbReference>
<dbReference type="STRING" id="2020962.A0A2N1J745"/>
<proteinExistence type="predicted"/>
<evidence type="ECO:0000256" key="1">
    <source>
        <dbReference type="ARBA" id="ARBA00004196"/>
    </source>
</evidence>
<dbReference type="PANTHER" id="PTHR38045">
    <property type="entry name" value="CHROMOSOME 1, WHOLE GENOME SHOTGUN SEQUENCE"/>
    <property type="match status" value="1"/>
</dbReference>
<feature type="domain" description="Heparinase II/III-like C-terminal" evidence="4">
    <location>
        <begin position="576"/>
        <end position="765"/>
    </location>
</feature>
<dbReference type="PANTHER" id="PTHR38045:SF1">
    <property type="entry name" value="HEPARINASE II_III-LIKE PROTEIN"/>
    <property type="match status" value="1"/>
</dbReference>
<dbReference type="Gene3D" id="2.70.98.70">
    <property type="match status" value="1"/>
</dbReference>
<dbReference type="InterPro" id="IPR012480">
    <property type="entry name" value="Hepar_II_III_C"/>
</dbReference>
<evidence type="ECO:0000313" key="6">
    <source>
        <dbReference type="Proteomes" id="UP000232875"/>
    </source>
</evidence>
<gene>
    <name evidence="5" type="ORF">MVES_003584</name>
</gene>
<dbReference type="Gene3D" id="1.50.10.100">
    <property type="entry name" value="Chondroitin AC/alginate lyase"/>
    <property type="match status" value="1"/>
</dbReference>
<dbReference type="Proteomes" id="UP000232875">
    <property type="component" value="Unassembled WGS sequence"/>
</dbReference>
<organism evidence="5 6">
    <name type="scientific">Malassezia vespertilionis</name>
    <dbReference type="NCBI Taxonomy" id="2020962"/>
    <lineage>
        <taxon>Eukaryota</taxon>
        <taxon>Fungi</taxon>
        <taxon>Dikarya</taxon>
        <taxon>Basidiomycota</taxon>
        <taxon>Ustilaginomycotina</taxon>
        <taxon>Malasseziomycetes</taxon>
        <taxon>Malasseziales</taxon>
        <taxon>Malasseziaceae</taxon>
        <taxon>Malassezia</taxon>
    </lineage>
</organism>
<dbReference type="InterPro" id="IPR008929">
    <property type="entry name" value="Chondroitin_lyas"/>
</dbReference>
<feature type="transmembrane region" description="Helical" evidence="3">
    <location>
        <begin position="98"/>
        <end position="121"/>
    </location>
</feature>
<evidence type="ECO:0000259" key="4">
    <source>
        <dbReference type="Pfam" id="PF07940"/>
    </source>
</evidence>
<protein>
    <recommendedName>
        <fullName evidence="4">Heparinase II/III-like C-terminal domain-containing protein</fullName>
    </recommendedName>
</protein>
<reference evidence="5 6" key="1">
    <citation type="submission" date="2017-10" db="EMBL/GenBank/DDBJ databases">
        <title>A novel species of cold-tolerant Malassezia isolated from bats.</title>
        <authorList>
            <person name="Lorch J.M."/>
            <person name="Palmer J.M."/>
            <person name="Vanderwolf K.J."/>
            <person name="Schmidt K.Z."/>
            <person name="Verant M.L."/>
            <person name="Weller T.J."/>
            <person name="Blehert D.S."/>
        </authorList>
    </citation>
    <scope>NUCLEOTIDE SEQUENCE [LARGE SCALE GENOMIC DNA]</scope>
    <source>
        <strain evidence="5 6">NWHC:44797-103</strain>
    </source>
</reference>
<feature type="region of interest" description="Disordered" evidence="2">
    <location>
        <begin position="866"/>
        <end position="888"/>
    </location>
</feature>
<dbReference type="SUPFAM" id="SSF48230">
    <property type="entry name" value="Chondroitin AC/alginate lyase"/>
    <property type="match status" value="1"/>
</dbReference>
<keyword evidence="3" id="KW-1133">Transmembrane helix</keyword>
<dbReference type="Pfam" id="PF07940">
    <property type="entry name" value="Hepar_II_III_C"/>
    <property type="match status" value="1"/>
</dbReference>
<dbReference type="OrthoDB" id="3476529at2759"/>
<keyword evidence="3" id="KW-0812">Transmembrane</keyword>
<accession>A0A2N1J745</accession>